<accession>A0ABR9GRH6</accession>
<evidence type="ECO:0000313" key="1">
    <source>
        <dbReference type="EMBL" id="MBE1206205.1"/>
    </source>
</evidence>
<protein>
    <submittedName>
        <fullName evidence="1">Uncharacterized protein</fullName>
    </submittedName>
</protein>
<organism evidence="1 2">
    <name type="scientific">Aminobacter carboxidus</name>
    <dbReference type="NCBI Taxonomy" id="376165"/>
    <lineage>
        <taxon>Bacteria</taxon>
        <taxon>Pseudomonadati</taxon>
        <taxon>Pseudomonadota</taxon>
        <taxon>Alphaproteobacteria</taxon>
        <taxon>Hyphomicrobiales</taxon>
        <taxon>Phyllobacteriaceae</taxon>
        <taxon>Aminobacter</taxon>
    </lineage>
</organism>
<name>A0ABR9GRH6_9HYPH</name>
<comment type="caution">
    <text evidence="1">The sequence shown here is derived from an EMBL/GenBank/DDBJ whole genome shotgun (WGS) entry which is preliminary data.</text>
</comment>
<evidence type="ECO:0000313" key="2">
    <source>
        <dbReference type="Proteomes" id="UP000598227"/>
    </source>
</evidence>
<reference evidence="1 2" key="1">
    <citation type="submission" date="2020-09" db="EMBL/GenBank/DDBJ databases">
        <title>Draft Genome Sequence of Aminobacter carboxidus type strain DSM 1086, a soil Gram-negative carboxydobacterium.</title>
        <authorList>
            <person name="Turrini P."/>
            <person name="Tescari M."/>
            <person name="Artuso I."/>
            <person name="Lugli G.A."/>
            <person name="Frangipani E."/>
            <person name="Ventura M."/>
            <person name="Visca P."/>
        </authorList>
    </citation>
    <scope>NUCLEOTIDE SEQUENCE [LARGE SCALE GENOMIC DNA]</scope>
    <source>
        <strain evidence="1 2">DSM 1086</strain>
    </source>
</reference>
<sequence length="97" mass="10999">MSPPEPATGSHPWADFNHHTFHPPIWHSRYERSGAGEAISAPSFQLVAGRVAGDSIWWLHDDFSIDPYIMVRVFLNAAFCQRQECERPIIAFCSSKD</sequence>
<proteinExistence type="predicted"/>
<gene>
    <name evidence="1" type="ORF">IHE39_18090</name>
</gene>
<dbReference type="RefSeq" id="WP_192567443.1">
    <property type="nucleotide sequence ID" value="NZ_JACZEP010000005.1"/>
</dbReference>
<dbReference type="Proteomes" id="UP000598227">
    <property type="component" value="Unassembled WGS sequence"/>
</dbReference>
<dbReference type="EMBL" id="JACZEP010000005">
    <property type="protein sequence ID" value="MBE1206205.1"/>
    <property type="molecule type" value="Genomic_DNA"/>
</dbReference>
<keyword evidence="2" id="KW-1185">Reference proteome</keyword>